<dbReference type="OrthoDB" id="9795582at2"/>
<dbReference type="GO" id="GO:0005886">
    <property type="term" value="C:plasma membrane"/>
    <property type="evidence" value="ECO:0007669"/>
    <property type="project" value="TreeGrafter"/>
</dbReference>
<dbReference type="PANTHER" id="PTHR32502:SF27">
    <property type="entry name" value="PTS SYSTEM, MANNOSE-SPECIFIC IID COMPONENT"/>
    <property type="match status" value="1"/>
</dbReference>
<dbReference type="GeneID" id="42774565"/>
<dbReference type="PANTHER" id="PTHR32502">
    <property type="entry name" value="N-ACETYLGALACTOSAMINE PERMEASE II COMPONENT-RELATED"/>
    <property type="match status" value="1"/>
</dbReference>
<comment type="caution">
    <text evidence="2">The sequence shown here is derived from an EMBL/GenBank/DDBJ whole genome shotgun (WGS) entry which is preliminary data.</text>
</comment>
<evidence type="ECO:0000313" key="2">
    <source>
        <dbReference type="EMBL" id="OBY10636.1"/>
    </source>
</evidence>
<dbReference type="InterPro" id="IPR050303">
    <property type="entry name" value="GatZ_KbaZ_carbometab"/>
</dbReference>
<gene>
    <name evidence="2" type="ORF">CP373A1_08995</name>
</gene>
<feature type="transmembrane region" description="Helical" evidence="1">
    <location>
        <begin position="134"/>
        <end position="154"/>
    </location>
</feature>
<dbReference type="AlphaFoldDB" id="A0A173YQE1"/>
<evidence type="ECO:0000256" key="1">
    <source>
        <dbReference type="SAM" id="Phobius"/>
    </source>
</evidence>
<feature type="transmembrane region" description="Helical" evidence="1">
    <location>
        <begin position="184"/>
        <end position="204"/>
    </location>
</feature>
<feature type="transmembrane region" description="Helical" evidence="1">
    <location>
        <begin position="248"/>
        <end position="269"/>
    </location>
</feature>
<dbReference type="InterPro" id="IPR004704">
    <property type="entry name" value="PTS_IID_man"/>
</dbReference>
<dbReference type="Pfam" id="PF03613">
    <property type="entry name" value="EIID-AGA"/>
    <property type="match status" value="1"/>
</dbReference>
<keyword evidence="1" id="KW-1133">Transmembrane helix</keyword>
<dbReference type="eggNOG" id="COG3716">
    <property type="taxonomic scope" value="Bacteria"/>
</dbReference>
<dbReference type="GO" id="GO:0009401">
    <property type="term" value="P:phosphoenolpyruvate-dependent sugar phosphotransferase system"/>
    <property type="evidence" value="ECO:0007669"/>
    <property type="project" value="InterPro"/>
</dbReference>
<accession>A0A173YQE1</accession>
<dbReference type="EMBL" id="MAPZ01000019">
    <property type="protein sequence ID" value="OBY10636.1"/>
    <property type="molecule type" value="Genomic_DNA"/>
</dbReference>
<keyword evidence="1" id="KW-0812">Transmembrane</keyword>
<sequence length="270" mass="29836">MANLIDKKDLKKVFWRSQICQFSHNYERMQSLSTVYILKPIFKKLYKDKSKEERANAMKRHLEYFNTHPIAMPFILGIVAAMEETTDEDQKESVISMKTSLMGPLAGIGDSMLNFTWMPIAGSIGAAFALDGNILGAILMFLMINCLYFPLKYYGVTKGYSKGMEVLGGEDNGKGIFDRLANMANVLGVIVVGGLIATTVKVTLGVQIAAGENPLMLQEMLDKVMPNLLPLALTFLCYYLLKKSNGKNAVWVIFGVLIIAVLLSMAGVIV</sequence>
<feature type="transmembrane region" description="Helical" evidence="1">
    <location>
        <begin position="224"/>
        <end position="241"/>
    </location>
</feature>
<keyword evidence="3" id="KW-1185">Reference proteome</keyword>
<organism evidence="2 3">
    <name type="scientific">Clostridium paraputrificum</name>
    <dbReference type="NCBI Taxonomy" id="29363"/>
    <lineage>
        <taxon>Bacteria</taxon>
        <taxon>Bacillati</taxon>
        <taxon>Bacillota</taxon>
        <taxon>Clostridia</taxon>
        <taxon>Eubacteriales</taxon>
        <taxon>Clostridiaceae</taxon>
        <taxon>Clostridium</taxon>
    </lineage>
</organism>
<dbReference type="PROSITE" id="PS51108">
    <property type="entry name" value="PTS_EIID"/>
    <property type="match status" value="1"/>
</dbReference>
<reference evidence="2 3" key="1">
    <citation type="submission" date="2016-06" db="EMBL/GenBank/DDBJ databases">
        <authorList>
            <person name="Kjaerup R.B."/>
            <person name="Dalgaard T.S."/>
            <person name="Juul-Madsen H.R."/>
        </authorList>
    </citation>
    <scope>NUCLEOTIDE SEQUENCE [LARGE SCALE GENOMIC DNA]</scope>
    <source>
        <strain evidence="2 3">373-A1</strain>
    </source>
</reference>
<dbReference type="RefSeq" id="WP_027096725.1">
    <property type="nucleotide sequence ID" value="NZ_CABHIH010000002.1"/>
</dbReference>
<keyword evidence="1" id="KW-0472">Membrane</keyword>
<dbReference type="Proteomes" id="UP000092714">
    <property type="component" value="Unassembled WGS sequence"/>
</dbReference>
<proteinExistence type="predicted"/>
<evidence type="ECO:0000313" key="3">
    <source>
        <dbReference type="Proteomes" id="UP000092714"/>
    </source>
</evidence>
<protein>
    <submittedName>
        <fullName evidence="2">PTS mannose transporter subunit IID</fullName>
    </submittedName>
</protein>
<name>A0A173YQE1_9CLOT</name>